<evidence type="ECO:0000313" key="4">
    <source>
        <dbReference type="Proteomes" id="UP000784128"/>
    </source>
</evidence>
<dbReference type="PANTHER" id="PTHR24104">
    <property type="entry name" value="E3 UBIQUITIN-PROTEIN LIGASE NHLRC1-RELATED"/>
    <property type="match status" value="1"/>
</dbReference>
<dbReference type="Proteomes" id="UP000784128">
    <property type="component" value="Unassembled WGS sequence"/>
</dbReference>
<dbReference type="InterPro" id="IPR001258">
    <property type="entry name" value="NHL_repeat"/>
</dbReference>
<organism evidence="3 4">
    <name type="scientific">Pelotalea chapellei</name>
    <dbReference type="NCBI Taxonomy" id="44671"/>
    <lineage>
        <taxon>Bacteria</taxon>
        <taxon>Pseudomonadati</taxon>
        <taxon>Thermodesulfobacteriota</taxon>
        <taxon>Desulfuromonadia</taxon>
        <taxon>Geobacterales</taxon>
        <taxon>Geobacteraceae</taxon>
        <taxon>Pelotalea</taxon>
    </lineage>
</organism>
<dbReference type="Pfam" id="PF17170">
    <property type="entry name" value="DUF5128"/>
    <property type="match status" value="1"/>
</dbReference>
<gene>
    <name evidence="3" type="ORF">KJB30_14740</name>
</gene>
<dbReference type="InterPro" id="IPR011042">
    <property type="entry name" value="6-blade_b-propeller_TolB-like"/>
</dbReference>
<keyword evidence="1" id="KW-0677">Repeat</keyword>
<comment type="caution">
    <text evidence="3">The sequence shown here is derived from an EMBL/GenBank/DDBJ whole genome shotgun (WGS) entry which is preliminary data.</text>
</comment>
<feature type="repeat" description="NHL" evidence="2">
    <location>
        <begin position="210"/>
        <end position="254"/>
    </location>
</feature>
<sequence>MTVFERKYLLIIINLGFIRNSLHILRLRFSFKNLRFLLIRITINGGNYMPDRLFPILKKVAFSLAALAISLTSASFAATAPVTTVLTPPVTKHLGSPLRLAFDAKGAFFVTDPRMGGISKFDSLGQFIQLIKTPEAPQGIAINDQGNLIVSQGNSVAILDQNGSEIGHLGSGVGQFKKANGIAIDAAGYIYVSDTLDNNVKVFTANGMFVKTLGSKGTGPGQFSMPTGITYEKASNQIAVADTQNGRIQFFNASGNYDYIKTIGTFGFAPLQFRSPGGIAFDYSTTGSLNRMYVADTYLNSIQVIDATGTGAYLATIGNNGLASGQLTEPVDVVFDPATQRLAVVSSSGKVSFFGIDGGATPTEITQTLSVSPLPNVVRTSSISVNGTIKSSAAITVKTNTSATASTITYTSSGTWTCIIKGLVLGPNQISITATDFNGVVSKHSVSITYTP</sequence>
<protein>
    <submittedName>
        <fullName evidence="3">NHL repeat-containing protein</fullName>
    </submittedName>
</protein>
<dbReference type="EMBL" id="JAHDYS010000016">
    <property type="protein sequence ID" value="MBT1073048.1"/>
    <property type="molecule type" value="Genomic_DNA"/>
</dbReference>
<name>A0ABS5UBL0_9BACT</name>
<evidence type="ECO:0000313" key="3">
    <source>
        <dbReference type="EMBL" id="MBT1073048.1"/>
    </source>
</evidence>
<keyword evidence="4" id="KW-1185">Reference proteome</keyword>
<evidence type="ECO:0000256" key="1">
    <source>
        <dbReference type="ARBA" id="ARBA00022737"/>
    </source>
</evidence>
<proteinExistence type="predicted"/>
<dbReference type="PROSITE" id="PS51125">
    <property type="entry name" value="NHL"/>
    <property type="match status" value="2"/>
</dbReference>
<dbReference type="InterPro" id="IPR050952">
    <property type="entry name" value="TRIM-NHL_E3_ligases"/>
</dbReference>
<reference evidence="3 4" key="1">
    <citation type="submission" date="2021-05" db="EMBL/GenBank/DDBJ databases">
        <title>The draft genome of Geobacter chapellei DSM 13688.</title>
        <authorList>
            <person name="Xu Z."/>
            <person name="Masuda Y."/>
            <person name="Itoh H."/>
            <person name="Senoo K."/>
        </authorList>
    </citation>
    <scope>NUCLEOTIDE SEQUENCE [LARGE SCALE GENOMIC DNA]</scope>
    <source>
        <strain evidence="3 4">DSM 13688</strain>
    </source>
</reference>
<dbReference type="Gene3D" id="2.120.10.30">
    <property type="entry name" value="TolB, C-terminal domain"/>
    <property type="match status" value="3"/>
</dbReference>
<feature type="repeat" description="NHL" evidence="2">
    <location>
        <begin position="163"/>
        <end position="206"/>
    </location>
</feature>
<dbReference type="RefSeq" id="WP_214300689.1">
    <property type="nucleotide sequence ID" value="NZ_JAHDYS010000016.1"/>
</dbReference>
<dbReference type="CDD" id="cd05819">
    <property type="entry name" value="NHL"/>
    <property type="match status" value="1"/>
</dbReference>
<accession>A0ABS5UBL0</accession>
<dbReference type="SUPFAM" id="SSF63829">
    <property type="entry name" value="Calcium-dependent phosphotriesterase"/>
    <property type="match status" value="1"/>
</dbReference>
<dbReference type="PANTHER" id="PTHR24104:SF25">
    <property type="entry name" value="PROTEIN LIN-41"/>
    <property type="match status" value="1"/>
</dbReference>
<evidence type="ECO:0000256" key="2">
    <source>
        <dbReference type="PROSITE-ProRule" id="PRU00504"/>
    </source>
</evidence>